<feature type="domain" description="HTH merR-type" evidence="1">
    <location>
        <begin position="13"/>
        <end position="59"/>
    </location>
</feature>
<evidence type="ECO:0000313" key="2">
    <source>
        <dbReference type="EMBL" id="SMF86556.1"/>
    </source>
</evidence>
<dbReference type="SUPFAM" id="SSF46955">
    <property type="entry name" value="Putative DNA-binding domain"/>
    <property type="match status" value="1"/>
</dbReference>
<dbReference type="Proteomes" id="UP000192940">
    <property type="component" value="Chromosome I"/>
</dbReference>
<accession>A0A1X7HIY4</accession>
<dbReference type="STRING" id="1313296.SAMN05661091_3424"/>
<protein>
    <submittedName>
        <fullName evidence="2">Predicted transcriptional regulators</fullName>
    </submittedName>
</protein>
<evidence type="ECO:0000259" key="1">
    <source>
        <dbReference type="PROSITE" id="PS50937"/>
    </source>
</evidence>
<dbReference type="InterPro" id="IPR000551">
    <property type="entry name" value="MerR-type_HTH_dom"/>
</dbReference>
<dbReference type="InterPro" id="IPR009061">
    <property type="entry name" value="DNA-bd_dom_put_sf"/>
</dbReference>
<dbReference type="EMBL" id="LT840184">
    <property type="protein sequence ID" value="SMF86556.1"/>
    <property type="molecule type" value="Genomic_DNA"/>
</dbReference>
<dbReference type="AlphaFoldDB" id="A0A1X7HIY4"/>
<dbReference type="PROSITE" id="PS50937">
    <property type="entry name" value="HTH_MERR_2"/>
    <property type="match status" value="1"/>
</dbReference>
<sequence length="105" mass="11835">MAFVFSPYLTAPYEQIGLITPAKKEDSAYRAYDVEVITRLRQIIVLRKPLKQIAEVLQSAKAQKSPYFLQHAHNPVNWFLCSEDALKSPNAKTSLSSFLLGTASY</sequence>
<dbReference type="Gene3D" id="1.10.1660.10">
    <property type="match status" value="1"/>
</dbReference>
<name>A0A1X7HIY4_9BACL</name>
<organism evidence="2 3">
    <name type="scientific">Paenibacillus uliginis N3/975</name>
    <dbReference type="NCBI Taxonomy" id="1313296"/>
    <lineage>
        <taxon>Bacteria</taxon>
        <taxon>Bacillati</taxon>
        <taxon>Bacillota</taxon>
        <taxon>Bacilli</taxon>
        <taxon>Bacillales</taxon>
        <taxon>Paenibacillaceae</taxon>
        <taxon>Paenibacillus</taxon>
    </lineage>
</organism>
<gene>
    <name evidence="2" type="ORF">SAMN05661091_3424</name>
</gene>
<proteinExistence type="predicted"/>
<dbReference type="GO" id="GO:0003677">
    <property type="term" value="F:DNA binding"/>
    <property type="evidence" value="ECO:0007669"/>
    <property type="project" value="InterPro"/>
</dbReference>
<dbReference type="GO" id="GO:0006355">
    <property type="term" value="P:regulation of DNA-templated transcription"/>
    <property type="evidence" value="ECO:0007669"/>
    <property type="project" value="InterPro"/>
</dbReference>
<evidence type="ECO:0000313" key="3">
    <source>
        <dbReference type="Proteomes" id="UP000192940"/>
    </source>
</evidence>
<dbReference type="RefSeq" id="WP_244562731.1">
    <property type="nucleotide sequence ID" value="NZ_LT840184.1"/>
</dbReference>
<dbReference type="Gene3D" id="3.40.30.10">
    <property type="entry name" value="Glutaredoxin"/>
    <property type="match status" value="1"/>
</dbReference>
<reference evidence="2 3" key="1">
    <citation type="submission" date="2017-04" db="EMBL/GenBank/DDBJ databases">
        <authorList>
            <person name="Afonso C.L."/>
            <person name="Miller P.J."/>
            <person name="Scott M.A."/>
            <person name="Spackman E."/>
            <person name="Goraichik I."/>
            <person name="Dimitrov K.M."/>
            <person name="Suarez D.L."/>
            <person name="Swayne D.E."/>
        </authorList>
    </citation>
    <scope>NUCLEOTIDE SEQUENCE [LARGE SCALE GENOMIC DNA]</scope>
    <source>
        <strain evidence="2 3">N3/975</strain>
    </source>
</reference>
<keyword evidence="3" id="KW-1185">Reference proteome</keyword>